<evidence type="ECO:0000313" key="2">
    <source>
        <dbReference type="EMBL" id="MBB4411985.1"/>
    </source>
</evidence>
<evidence type="ECO:0000313" key="4">
    <source>
        <dbReference type="Proteomes" id="UP000524535"/>
    </source>
</evidence>
<reference evidence="4 5" key="1">
    <citation type="submission" date="2020-08" db="EMBL/GenBank/DDBJ databases">
        <title>Genomic Encyclopedia of Type Strains, Phase IV (KMG-V): Genome sequencing to study the core and pangenomes of soil and plant-associated prokaryotes.</title>
        <authorList>
            <person name="Whitman W."/>
        </authorList>
    </citation>
    <scope>NUCLEOTIDE SEQUENCE [LARGE SCALE GENOMIC DNA]</scope>
    <source>
        <strain evidence="2 4">SEMIA 444</strain>
        <strain evidence="3 5">SEMIA 452</strain>
    </source>
</reference>
<organism evidence="3 5">
    <name type="scientific">Aliirhizobium cellulosilyticum</name>
    <dbReference type="NCBI Taxonomy" id="393664"/>
    <lineage>
        <taxon>Bacteria</taxon>
        <taxon>Pseudomonadati</taxon>
        <taxon>Pseudomonadota</taxon>
        <taxon>Alphaproteobacteria</taxon>
        <taxon>Hyphomicrobiales</taxon>
        <taxon>Rhizobiaceae</taxon>
        <taxon>Aliirhizobium</taxon>
    </lineage>
</organism>
<keyword evidence="1" id="KW-0472">Membrane</keyword>
<sequence length="45" mass="5107">MLQGWVILVSAFAYILLLFAVASYGDRKSRLWSEPLGLDHRNNAN</sequence>
<evidence type="ECO:0000256" key="1">
    <source>
        <dbReference type="SAM" id="Phobius"/>
    </source>
</evidence>
<keyword evidence="1" id="KW-1133">Transmembrane helix</keyword>
<dbReference type="Proteomes" id="UP000576087">
    <property type="component" value="Unassembled WGS sequence"/>
</dbReference>
<evidence type="ECO:0000313" key="5">
    <source>
        <dbReference type="Proteomes" id="UP000576087"/>
    </source>
</evidence>
<feature type="transmembrane region" description="Helical" evidence="1">
    <location>
        <begin position="6"/>
        <end position="25"/>
    </location>
</feature>
<gene>
    <name evidence="2" type="ORF">GGE31_002490</name>
    <name evidence="3" type="ORF">GGE35_005269</name>
</gene>
<keyword evidence="4" id="KW-1185">Reference proteome</keyword>
<dbReference type="EMBL" id="JACIHM010000015">
    <property type="protein sequence ID" value="MBB4449415.1"/>
    <property type="molecule type" value="Genomic_DNA"/>
</dbReference>
<comment type="caution">
    <text evidence="3">The sequence shown here is derived from an EMBL/GenBank/DDBJ whole genome shotgun (WGS) entry which is preliminary data.</text>
</comment>
<accession>A0A7W6V3V6</accession>
<keyword evidence="1" id="KW-0812">Transmembrane</keyword>
<name>A0A7W6V3V6_9HYPH</name>
<dbReference type="EMBL" id="JACIGY010000002">
    <property type="protein sequence ID" value="MBB4411985.1"/>
    <property type="molecule type" value="Genomic_DNA"/>
</dbReference>
<dbReference type="Proteomes" id="UP000524535">
    <property type="component" value="Unassembled WGS sequence"/>
</dbReference>
<dbReference type="AlphaFoldDB" id="A0A7W6V3V6"/>
<protein>
    <submittedName>
        <fullName evidence="3">Na+/proline symporter</fullName>
    </submittedName>
</protein>
<evidence type="ECO:0000313" key="3">
    <source>
        <dbReference type="EMBL" id="MBB4449415.1"/>
    </source>
</evidence>
<proteinExistence type="predicted"/>